<protein>
    <recommendedName>
        <fullName evidence="3">Lipoprotein</fullName>
    </recommendedName>
</protein>
<comment type="caution">
    <text evidence="1">The sequence shown here is derived from an EMBL/GenBank/DDBJ whole genome shotgun (WGS) entry which is preliminary data.</text>
</comment>
<evidence type="ECO:0000313" key="1">
    <source>
        <dbReference type="EMBL" id="MCX2718814.1"/>
    </source>
</evidence>
<dbReference type="Proteomes" id="UP001207116">
    <property type="component" value="Unassembled WGS sequence"/>
</dbReference>
<gene>
    <name evidence="1" type="ORF">OO016_04280</name>
</gene>
<evidence type="ECO:0008006" key="3">
    <source>
        <dbReference type="Google" id="ProtNLM"/>
    </source>
</evidence>
<evidence type="ECO:0000313" key="2">
    <source>
        <dbReference type="Proteomes" id="UP001207116"/>
    </source>
</evidence>
<accession>A0AAE3SMQ1</accession>
<keyword evidence="2" id="KW-1185">Reference proteome</keyword>
<sequence length="165" mass="18915">MRFIYLFSALIILMSACRGVGDGQEFVGTSVVEIDVQELPQRSAVNPEATEMLKEWTAFQEMETSFDALYRVANNEDLILVVEDMILKQTELETSEYPEAFDTPQVKSRQKVFKTFLLKLKAAVEYRNDVIAPAKEMILAYNAFREQFNVTVNNTLDLNEILDEN</sequence>
<dbReference type="AlphaFoldDB" id="A0AAE3SMQ1"/>
<name>A0AAE3SMQ1_9FLAO</name>
<dbReference type="RefSeq" id="WP_266011123.1">
    <property type="nucleotide sequence ID" value="NZ_JAPFQP010000001.1"/>
</dbReference>
<organism evidence="1 2">
    <name type="scientific">Lentiprolixibacter aurantiacus</name>
    <dbReference type="NCBI Taxonomy" id="2993939"/>
    <lineage>
        <taxon>Bacteria</taxon>
        <taxon>Pseudomonadati</taxon>
        <taxon>Bacteroidota</taxon>
        <taxon>Flavobacteriia</taxon>
        <taxon>Flavobacteriales</taxon>
        <taxon>Flavobacteriaceae</taxon>
        <taxon>Lentiprolixibacter</taxon>
    </lineage>
</organism>
<dbReference type="EMBL" id="JAPFQP010000001">
    <property type="protein sequence ID" value="MCX2718814.1"/>
    <property type="molecule type" value="Genomic_DNA"/>
</dbReference>
<dbReference type="PROSITE" id="PS51257">
    <property type="entry name" value="PROKAR_LIPOPROTEIN"/>
    <property type="match status" value="1"/>
</dbReference>
<proteinExistence type="predicted"/>
<reference evidence="1" key="1">
    <citation type="submission" date="2022-11" db="EMBL/GenBank/DDBJ databases">
        <title>The characterization of three novel Bacteroidetes species and genomic analysis of their roles in tidal elemental geochemical cycles.</title>
        <authorList>
            <person name="Ma K.-J."/>
        </authorList>
    </citation>
    <scope>NUCLEOTIDE SEQUENCE</scope>
    <source>
        <strain evidence="1">M415</strain>
    </source>
</reference>